<name>A0A084SS51_9BACT</name>
<evidence type="ECO:0000256" key="1">
    <source>
        <dbReference type="SAM" id="MobiDB-lite"/>
    </source>
</evidence>
<comment type="caution">
    <text evidence="2">The sequence shown here is derived from an EMBL/GenBank/DDBJ whole genome shotgun (WGS) entry which is preliminary data.</text>
</comment>
<reference evidence="2 3" key="1">
    <citation type="submission" date="2014-07" db="EMBL/GenBank/DDBJ databases">
        <title>Draft Genome Sequence of Gephyronic Acid Producer, Cystobacter violaceus Strain Cb vi76.</title>
        <authorList>
            <person name="Stevens D.C."/>
            <person name="Young J."/>
            <person name="Carmichael R."/>
            <person name="Tan J."/>
            <person name="Taylor R.E."/>
        </authorList>
    </citation>
    <scope>NUCLEOTIDE SEQUENCE [LARGE SCALE GENOMIC DNA]</scope>
    <source>
        <strain evidence="2 3">Cb vi76</strain>
    </source>
</reference>
<protein>
    <submittedName>
        <fullName evidence="2">Uncharacterized protein</fullName>
    </submittedName>
</protein>
<gene>
    <name evidence="2" type="ORF">Q664_22970</name>
</gene>
<dbReference type="Proteomes" id="UP000028547">
    <property type="component" value="Unassembled WGS sequence"/>
</dbReference>
<accession>A0A084SS51</accession>
<dbReference type="EMBL" id="JPMI01000152">
    <property type="protein sequence ID" value="KFA91286.1"/>
    <property type="molecule type" value="Genomic_DNA"/>
</dbReference>
<organism evidence="2 3">
    <name type="scientific">Archangium violaceum Cb vi76</name>
    <dbReference type="NCBI Taxonomy" id="1406225"/>
    <lineage>
        <taxon>Bacteria</taxon>
        <taxon>Pseudomonadati</taxon>
        <taxon>Myxococcota</taxon>
        <taxon>Myxococcia</taxon>
        <taxon>Myxococcales</taxon>
        <taxon>Cystobacterineae</taxon>
        <taxon>Archangiaceae</taxon>
        <taxon>Archangium</taxon>
    </lineage>
</organism>
<sequence length="397" mass="42115">MPRAEAAHFAQPAAQLISTRTDMRASHFLSSVLLAGSLVGCSLVPEPELPPPPSPYTDLPGRTSTLSGVVYDPEAFFFLLANWPSDPEHPEEDPPPALYDGVPFLLYSSVPQAGISVLAPDDSVGGSTEGSFTGSWQLSGVPSSNTVAYSARATPPGREFVLGEAYMDPEAPPPPVTAPMGTYYPTRTLRPIVPHSTLCQLQVATMVGDAGALTAIANTMTDMGTPTTVADLMDTTKTAGVALLWVYAPSYELDIFTIPADSIAAETNMGQLFAIEWAPPDAGIPGQSPMGYMAIPDAGAMSSLGYYAVVLPPKSEVTEPLQVTFNDTVILEEGDFPRPWVIPPVVEEIREGVSFGRVFSFPGGEPPPEDETAEPVPFPESNSQCYPEAPGGMRRRG</sequence>
<evidence type="ECO:0000313" key="2">
    <source>
        <dbReference type="EMBL" id="KFA91286.1"/>
    </source>
</evidence>
<evidence type="ECO:0000313" key="3">
    <source>
        <dbReference type="Proteomes" id="UP000028547"/>
    </source>
</evidence>
<feature type="region of interest" description="Disordered" evidence="1">
    <location>
        <begin position="360"/>
        <end position="397"/>
    </location>
</feature>
<dbReference type="AlphaFoldDB" id="A0A084SS51"/>
<proteinExistence type="predicted"/>